<feature type="transmembrane region" description="Helical" evidence="6">
    <location>
        <begin position="276"/>
        <end position="302"/>
    </location>
</feature>
<comment type="subcellular location">
    <subcellularLocation>
        <location evidence="1">Cell membrane</location>
        <topology evidence="1">Multi-pass membrane protein</topology>
    </subcellularLocation>
</comment>
<accession>A0ABT1Q5H3</accession>
<dbReference type="Proteomes" id="UP001057702">
    <property type="component" value="Unassembled WGS sequence"/>
</dbReference>
<feature type="transmembrane region" description="Helical" evidence="6">
    <location>
        <begin position="232"/>
        <end position="251"/>
    </location>
</feature>
<feature type="transmembrane region" description="Helical" evidence="6">
    <location>
        <begin position="343"/>
        <end position="364"/>
    </location>
</feature>
<keyword evidence="2 6" id="KW-0812">Transmembrane</keyword>
<dbReference type="InterPro" id="IPR020846">
    <property type="entry name" value="MFS_dom"/>
</dbReference>
<feature type="transmembrane region" description="Helical" evidence="6">
    <location>
        <begin position="83"/>
        <end position="103"/>
    </location>
</feature>
<feature type="transmembrane region" description="Helical" evidence="6">
    <location>
        <begin position="140"/>
        <end position="163"/>
    </location>
</feature>
<feature type="transmembrane region" description="Helical" evidence="6">
    <location>
        <begin position="308"/>
        <end position="331"/>
    </location>
</feature>
<dbReference type="PANTHER" id="PTHR42718">
    <property type="entry name" value="MAJOR FACILITATOR SUPERFAMILY MULTIDRUG TRANSPORTER MFSC"/>
    <property type="match status" value="1"/>
</dbReference>
<dbReference type="PROSITE" id="PS50850">
    <property type="entry name" value="MFS"/>
    <property type="match status" value="1"/>
</dbReference>
<feature type="transmembrane region" description="Helical" evidence="6">
    <location>
        <begin position="405"/>
        <end position="429"/>
    </location>
</feature>
<sequence length="488" mass="50363">MGAQPNTRRSGRSGWLLVSLLGGMFLGSVDIAIVNIATPSIRDHLHASGSELELIVSGYTLTYAMLLITSARLGDMRGHRKVYLVGLVLFTLSSCACGLAPTAPVLLCARIVQGAGAALTTAQVLIGIQLHFEGRARARALGLYTAVLSTSAVLGQVLGGVLISANLFGTTWRPAFLINVPIGIALVVISWICLPADEPKRSKRLDIPGVATLSTALLLLVVPLVLGREVGWPAWTWVCLAGSVAAFVLFVRVERQQVASGGYPLITLALLTRRPVALALISQAATVATYFGLLFVLALYLQQGLGKSAAFSGLSLVSWVAAFGVSGPLLGRGGLRAKRLAAPIGRVVLAAGFAGMAGALTLGLADNDALLIILLGVGGLGYGAGFSGTLSHLTSTVTDQYAADVSGLFNTTIQVGGSLGVAAFGTVYLDLAPHAGRAVAIHAFTAITAALAITALVAAGLAQWSIHRPKASQAMPREAQTTDAALHR</sequence>
<dbReference type="Gene3D" id="1.20.1720.10">
    <property type="entry name" value="Multidrug resistance protein D"/>
    <property type="match status" value="1"/>
</dbReference>
<keyword evidence="5" id="KW-0046">Antibiotic resistance</keyword>
<keyword evidence="9" id="KW-1185">Reference proteome</keyword>
<feature type="transmembrane region" description="Helical" evidence="6">
    <location>
        <begin position="206"/>
        <end position="226"/>
    </location>
</feature>
<keyword evidence="4 6" id="KW-0472">Membrane</keyword>
<feature type="transmembrane region" description="Helical" evidence="6">
    <location>
        <begin position="109"/>
        <end position="128"/>
    </location>
</feature>
<evidence type="ECO:0000256" key="2">
    <source>
        <dbReference type="ARBA" id="ARBA00022692"/>
    </source>
</evidence>
<feature type="transmembrane region" description="Helical" evidence="6">
    <location>
        <begin position="370"/>
        <end position="393"/>
    </location>
</feature>
<evidence type="ECO:0000313" key="9">
    <source>
        <dbReference type="Proteomes" id="UP001057702"/>
    </source>
</evidence>
<feature type="transmembrane region" description="Helical" evidence="6">
    <location>
        <begin position="54"/>
        <end position="71"/>
    </location>
</feature>
<dbReference type="InterPro" id="IPR036259">
    <property type="entry name" value="MFS_trans_sf"/>
</dbReference>
<evidence type="ECO:0000256" key="5">
    <source>
        <dbReference type="ARBA" id="ARBA00023251"/>
    </source>
</evidence>
<gene>
    <name evidence="8" type="ORF">NGB36_32600</name>
</gene>
<proteinExistence type="predicted"/>
<organism evidence="8 9">
    <name type="scientific">Streptomyces humicola</name>
    <dbReference type="NCBI Taxonomy" id="2953240"/>
    <lineage>
        <taxon>Bacteria</taxon>
        <taxon>Bacillati</taxon>
        <taxon>Actinomycetota</taxon>
        <taxon>Actinomycetes</taxon>
        <taxon>Kitasatosporales</taxon>
        <taxon>Streptomycetaceae</taxon>
        <taxon>Streptomyces</taxon>
    </lineage>
</organism>
<dbReference type="InterPro" id="IPR011701">
    <property type="entry name" value="MFS"/>
</dbReference>
<evidence type="ECO:0000256" key="1">
    <source>
        <dbReference type="ARBA" id="ARBA00004651"/>
    </source>
</evidence>
<name>A0ABT1Q5H3_9ACTN</name>
<evidence type="ECO:0000256" key="4">
    <source>
        <dbReference type="ARBA" id="ARBA00023136"/>
    </source>
</evidence>
<feature type="transmembrane region" description="Helical" evidence="6">
    <location>
        <begin position="175"/>
        <end position="194"/>
    </location>
</feature>
<keyword evidence="3 6" id="KW-1133">Transmembrane helix</keyword>
<evidence type="ECO:0000256" key="3">
    <source>
        <dbReference type="ARBA" id="ARBA00022989"/>
    </source>
</evidence>
<evidence type="ECO:0000313" key="8">
    <source>
        <dbReference type="EMBL" id="MCQ4085176.1"/>
    </source>
</evidence>
<dbReference type="SUPFAM" id="SSF103473">
    <property type="entry name" value="MFS general substrate transporter"/>
    <property type="match status" value="1"/>
</dbReference>
<comment type="caution">
    <text evidence="8">The sequence shown here is derived from an EMBL/GenBank/DDBJ whole genome shotgun (WGS) entry which is preliminary data.</text>
</comment>
<dbReference type="RefSeq" id="WP_255924301.1">
    <property type="nucleotide sequence ID" value="NZ_JANFNG010000057.1"/>
</dbReference>
<reference evidence="8" key="1">
    <citation type="submission" date="2022-06" db="EMBL/GenBank/DDBJ databases">
        <title>Draft genome sequence of Streptomyces sp. RB6PN25 isolated from peat swamp forest in Thailand.</title>
        <authorList>
            <person name="Duangmal K."/>
            <person name="Klaysubun C."/>
        </authorList>
    </citation>
    <scope>NUCLEOTIDE SEQUENCE</scope>
    <source>
        <strain evidence="8">RB6PN25</strain>
    </source>
</reference>
<feature type="domain" description="Major facilitator superfamily (MFS) profile" evidence="7">
    <location>
        <begin position="16"/>
        <end position="466"/>
    </location>
</feature>
<feature type="transmembrane region" description="Helical" evidence="6">
    <location>
        <begin position="441"/>
        <end position="462"/>
    </location>
</feature>
<dbReference type="EMBL" id="JANFNG010000057">
    <property type="protein sequence ID" value="MCQ4085176.1"/>
    <property type="molecule type" value="Genomic_DNA"/>
</dbReference>
<evidence type="ECO:0000259" key="7">
    <source>
        <dbReference type="PROSITE" id="PS50850"/>
    </source>
</evidence>
<evidence type="ECO:0000256" key="6">
    <source>
        <dbReference type="SAM" id="Phobius"/>
    </source>
</evidence>
<dbReference type="PANTHER" id="PTHR42718:SF39">
    <property type="entry name" value="ACTINORHODIN TRANSPORTER-RELATED"/>
    <property type="match status" value="1"/>
</dbReference>
<dbReference type="CDD" id="cd17321">
    <property type="entry name" value="MFS_MMR_MDR_like"/>
    <property type="match status" value="1"/>
</dbReference>
<dbReference type="Gene3D" id="1.20.1250.20">
    <property type="entry name" value="MFS general substrate transporter like domains"/>
    <property type="match status" value="1"/>
</dbReference>
<protein>
    <submittedName>
        <fullName evidence="8">MFS transporter</fullName>
    </submittedName>
</protein>
<dbReference type="Pfam" id="PF07690">
    <property type="entry name" value="MFS_1"/>
    <property type="match status" value="1"/>
</dbReference>
<feature type="transmembrane region" description="Helical" evidence="6">
    <location>
        <begin position="14"/>
        <end position="34"/>
    </location>
</feature>